<feature type="transmembrane region" description="Helical" evidence="2">
    <location>
        <begin position="200"/>
        <end position="221"/>
    </location>
</feature>
<feature type="transmembrane region" description="Helical" evidence="2">
    <location>
        <begin position="113"/>
        <end position="132"/>
    </location>
</feature>
<dbReference type="SUPFAM" id="SSF103481">
    <property type="entry name" value="Multidrug resistance efflux transporter EmrE"/>
    <property type="match status" value="2"/>
</dbReference>
<gene>
    <name evidence="4" type="ORF">YM304_00180</name>
</gene>
<feature type="domain" description="EamA" evidence="3">
    <location>
        <begin position="144"/>
        <end position="272"/>
    </location>
</feature>
<feature type="domain" description="EamA" evidence="3">
    <location>
        <begin position="2"/>
        <end position="131"/>
    </location>
</feature>
<evidence type="ECO:0000259" key="3">
    <source>
        <dbReference type="Pfam" id="PF00892"/>
    </source>
</evidence>
<reference evidence="4 5" key="1">
    <citation type="journal article" date="2013" name="Int. J. Syst. Evol. Microbiol.">
        <title>Ilumatobacter nonamiense sp. nov. and Ilumatobacter coccineum sp. nov., isolated from seashore sand.</title>
        <authorList>
            <person name="Matsumoto A."/>
            <person name="Kasai H."/>
            <person name="Matsuo Y."/>
            <person name="Shizuri Y."/>
            <person name="Ichikawa N."/>
            <person name="Fujita N."/>
            <person name="Omura S."/>
            <person name="Takahashi Y."/>
        </authorList>
    </citation>
    <scope>NUCLEOTIDE SEQUENCE [LARGE SCALE GENOMIC DNA]</scope>
    <source>
        <strain evidence="5">NBRC 103263 / KCTC 29153 / YM16-304</strain>
    </source>
</reference>
<dbReference type="EMBL" id="AP012057">
    <property type="protein sequence ID" value="BAN00332.1"/>
    <property type="molecule type" value="Genomic_DNA"/>
</dbReference>
<keyword evidence="2" id="KW-0812">Transmembrane</keyword>
<keyword evidence="5" id="KW-1185">Reference proteome</keyword>
<sequence>MAIVYGLLTSLSIGLADLFGRRVVNARGPIAAGVALQFVAIFTSIAALFVVDSSFGVGDFAIGLASGLGLGVGLWAYFSGLRRSSSAVVAPLVATLSAVIPFGYAVVRGADPTLIALLGAIVAVGGLVVITMGGGRVEHLRDGIRWGMISGLGYGFGLSIVIEASESSGSWPAVAQRVSAFALMIAVARSRSATIVPPQGLRAAALIAGMLAGGSTIFFLLGVQAGATSAVVTASLFPAVSVVVGRFVYRDDVEPRQIAGLGIVLLGVIFVATG</sequence>
<evidence type="ECO:0000313" key="5">
    <source>
        <dbReference type="Proteomes" id="UP000011863"/>
    </source>
</evidence>
<dbReference type="InterPro" id="IPR037185">
    <property type="entry name" value="EmrE-like"/>
</dbReference>
<dbReference type="KEGG" id="aym:YM304_00180"/>
<feature type="transmembrane region" description="Helical" evidence="2">
    <location>
        <begin position="256"/>
        <end position="273"/>
    </location>
</feature>
<feature type="transmembrane region" description="Helical" evidence="2">
    <location>
        <begin position="227"/>
        <end position="249"/>
    </location>
</feature>
<name>A0A6C7E1A3_ILUCY</name>
<dbReference type="OrthoDB" id="68076at2"/>
<dbReference type="Pfam" id="PF00892">
    <property type="entry name" value="EamA"/>
    <property type="match status" value="2"/>
</dbReference>
<evidence type="ECO:0000313" key="4">
    <source>
        <dbReference type="EMBL" id="BAN00332.1"/>
    </source>
</evidence>
<keyword evidence="2" id="KW-1133">Transmembrane helix</keyword>
<dbReference type="Proteomes" id="UP000011863">
    <property type="component" value="Chromosome"/>
</dbReference>
<dbReference type="RefSeq" id="WP_015439580.1">
    <property type="nucleotide sequence ID" value="NC_020520.1"/>
</dbReference>
<protein>
    <submittedName>
        <fullName evidence="4">Putative transporter</fullName>
    </submittedName>
</protein>
<organism evidence="4 5">
    <name type="scientific">Ilumatobacter coccineus (strain NBRC 103263 / KCTC 29153 / YM16-304)</name>
    <dbReference type="NCBI Taxonomy" id="1313172"/>
    <lineage>
        <taxon>Bacteria</taxon>
        <taxon>Bacillati</taxon>
        <taxon>Actinomycetota</taxon>
        <taxon>Acidimicrobiia</taxon>
        <taxon>Acidimicrobiales</taxon>
        <taxon>Ilumatobacteraceae</taxon>
        <taxon>Ilumatobacter</taxon>
    </lineage>
</organism>
<dbReference type="AlphaFoldDB" id="A0A6C7E1A3"/>
<accession>A0A6C7E1A3</accession>
<dbReference type="GO" id="GO:0016020">
    <property type="term" value="C:membrane"/>
    <property type="evidence" value="ECO:0007669"/>
    <property type="project" value="InterPro"/>
</dbReference>
<proteinExistence type="inferred from homology"/>
<keyword evidence="2" id="KW-0472">Membrane</keyword>
<feature type="transmembrane region" description="Helical" evidence="2">
    <location>
        <begin position="30"/>
        <end position="51"/>
    </location>
</feature>
<dbReference type="InterPro" id="IPR000620">
    <property type="entry name" value="EamA_dom"/>
</dbReference>
<feature type="transmembrane region" description="Helical" evidence="2">
    <location>
        <begin position="87"/>
        <end position="107"/>
    </location>
</feature>
<evidence type="ECO:0000256" key="1">
    <source>
        <dbReference type="ARBA" id="ARBA00007362"/>
    </source>
</evidence>
<comment type="similarity">
    <text evidence="1">Belongs to the EamA transporter family.</text>
</comment>
<evidence type="ECO:0000256" key="2">
    <source>
        <dbReference type="SAM" id="Phobius"/>
    </source>
</evidence>
<feature type="transmembrane region" description="Helical" evidence="2">
    <location>
        <begin position="57"/>
        <end position="78"/>
    </location>
</feature>